<gene>
    <name evidence="1" type="ORF">GTP77_21150</name>
</gene>
<evidence type="ECO:0000313" key="1">
    <source>
        <dbReference type="EMBL" id="MYN09832.1"/>
    </source>
</evidence>
<dbReference type="RefSeq" id="WP_161074132.1">
    <property type="nucleotide sequence ID" value="NZ_WWCU01000028.1"/>
</dbReference>
<name>A0A7X4HG00_9BURK</name>
<protein>
    <submittedName>
        <fullName evidence="1">Uncharacterized protein</fullName>
    </submittedName>
</protein>
<sequence>MDDGKFQEAVNAAINAAQRVMFDAGVTDLVVHQLGFSKVADIKAGKKDLKVDVVFGCPCWDCTQGGGPCICNGPACH</sequence>
<proteinExistence type="predicted"/>
<keyword evidence="2" id="KW-1185">Reference proteome</keyword>
<evidence type="ECO:0000313" key="2">
    <source>
        <dbReference type="Proteomes" id="UP000450676"/>
    </source>
</evidence>
<dbReference type="Proteomes" id="UP000450676">
    <property type="component" value="Unassembled WGS sequence"/>
</dbReference>
<dbReference type="EMBL" id="WWCU01000028">
    <property type="protein sequence ID" value="MYN09832.1"/>
    <property type="molecule type" value="Genomic_DNA"/>
</dbReference>
<reference evidence="1 2" key="1">
    <citation type="submission" date="2019-12" db="EMBL/GenBank/DDBJ databases">
        <title>Novel species isolated from a subtropical stream in China.</title>
        <authorList>
            <person name="Lu H."/>
        </authorList>
    </citation>
    <scope>NUCLEOTIDE SEQUENCE [LARGE SCALE GENOMIC DNA]</scope>
    <source>
        <strain evidence="1 2">FT127W</strain>
    </source>
</reference>
<dbReference type="AlphaFoldDB" id="A0A7X4HG00"/>
<comment type="caution">
    <text evidence="1">The sequence shown here is derived from an EMBL/GenBank/DDBJ whole genome shotgun (WGS) entry which is preliminary data.</text>
</comment>
<organism evidence="1 2">
    <name type="scientific">Pseudoduganella aquatica</name>
    <dbReference type="NCBI Taxonomy" id="2660641"/>
    <lineage>
        <taxon>Bacteria</taxon>
        <taxon>Pseudomonadati</taxon>
        <taxon>Pseudomonadota</taxon>
        <taxon>Betaproteobacteria</taxon>
        <taxon>Burkholderiales</taxon>
        <taxon>Oxalobacteraceae</taxon>
        <taxon>Telluria group</taxon>
        <taxon>Pseudoduganella</taxon>
    </lineage>
</organism>
<accession>A0A7X4HG00</accession>